<dbReference type="EMBL" id="BMAU01021185">
    <property type="protein sequence ID" value="GFX95242.1"/>
    <property type="molecule type" value="Genomic_DNA"/>
</dbReference>
<dbReference type="Proteomes" id="UP000887159">
    <property type="component" value="Unassembled WGS sequence"/>
</dbReference>
<protein>
    <submittedName>
        <fullName evidence="1">Transposable element Tcb2 transposase</fullName>
    </submittedName>
</protein>
<dbReference type="GO" id="GO:0003676">
    <property type="term" value="F:nucleic acid binding"/>
    <property type="evidence" value="ECO:0007669"/>
    <property type="project" value="InterPro"/>
</dbReference>
<reference evidence="1" key="1">
    <citation type="submission" date="2020-08" db="EMBL/GenBank/DDBJ databases">
        <title>Multicomponent nature underlies the extraordinary mechanical properties of spider dragline silk.</title>
        <authorList>
            <person name="Kono N."/>
            <person name="Nakamura H."/>
            <person name="Mori M."/>
            <person name="Yoshida Y."/>
            <person name="Ohtoshi R."/>
            <person name="Malay A.D."/>
            <person name="Moran D.A.P."/>
            <person name="Tomita M."/>
            <person name="Numata K."/>
            <person name="Arakawa K."/>
        </authorList>
    </citation>
    <scope>NUCLEOTIDE SEQUENCE</scope>
</reference>
<evidence type="ECO:0000313" key="2">
    <source>
        <dbReference type="Proteomes" id="UP000887159"/>
    </source>
</evidence>
<dbReference type="Gene3D" id="3.30.420.10">
    <property type="entry name" value="Ribonuclease H-like superfamily/Ribonuclease H"/>
    <property type="match status" value="1"/>
</dbReference>
<proteinExistence type="predicted"/>
<dbReference type="InterPro" id="IPR036397">
    <property type="entry name" value="RNaseH_sf"/>
</dbReference>
<name>A0A8X6RM60_TRICX</name>
<accession>A0A8X6RM60</accession>
<dbReference type="AlphaFoldDB" id="A0A8X6RM60"/>
<gene>
    <name evidence="1" type="primary">TCB2_293</name>
    <name evidence="1" type="ORF">TNCV_848331</name>
</gene>
<organism evidence="1 2">
    <name type="scientific">Trichonephila clavipes</name>
    <name type="common">Golden silk orbweaver</name>
    <name type="synonym">Nephila clavipes</name>
    <dbReference type="NCBI Taxonomy" id="2585209"/>
    <lineage>
        <taxon>Eukaryota</taxon>
        <taxon>Metazoa</taxon>
        <taxon>Ecdysozoa</taxon>
        <taxon>Arthropoda</taxon>
        <taxon>Chelicerata</taxon>
        <taxon>Arachnida</taxon>
        <taxon>Araneae</taxon>
        <taxon>Araneomorphae</taxon>
        <taxon>Entelegynae</taxon>
        <taxon>Araneoidea</taxon>
        <taxon>Nephilidae</taxon>
        <taxon>Trichonephila</taxon>
    </lineage>
</organism>
<keyword evidence="2" id="KW-1185">Reference proteome</keyword>
<sequence>MDPTCQQRTVQAGGGSMMVWSVFSWRDMGPLIRLDTTLTGDRIATYWLQEHSAEFGRFRWPLKSPDINIIEHISDVLQRAIQKRYPPPTDFWTAL</sequence>
<evidence type="ECO:0000313" key="1">
    <source>
        <dbReference type="EMBL" id="GFX95242.1"/>
    </source>
</evidence>
<comment type="caution">
    <text evidence="1">The sequence shown here is derived from an EMBL/GenBank/DDBJ whole genome shotgun (WGS) entry which is preliminary data.</text>
</comment>